<feature type="region of interest" description="Disordered" evidence="2">
    <location>
        <begin position="264"/>
        <end position="341"/>
    </location>
</feature>
<keyword evidence="1" id="KW-0175">Coiled coil</keyword>
<feature type="compositionally biased region" description="Low complexity" evidence="2">
    <location>
        <begin position="32"/>
        <end position="46"/>
    </location>
</feature>
<protein>
    <submittedName>
        <fullName evidence="4">Uncharacterized protein</fullName>
    </submittedName>
</protein>
<comment type="caution">
    <text evidence="4">The sequence shown here is derived from an EMBL/GenBank/DDBJ whole genome shotgun (WGS) entry which is preliminary data.</text>
</comment>
<gene>
    <name evidence="4" type="ORF">RHSIM_Rhsim01G0168800</name>
</gene>
<reference evidence="4" key="1">
    <citation type="submission" date="2019-11" db="EMBL/GenBank/DDBJ databases">
        <authorList>
            <person name="Liu Y."/>
            <person name="Hou J."/>
            <person name="Li T.-Q."/>
            <person name="Guan C.-H."/>
            <person name="Wu X."/>
            <person name="Wu H.-Z."/>
            <person name="Ling F."/>
            <person name="Zhang R."/>
            <person name="Shi X.-G."/>
            <person name="Ren J.-P."/>
            <person name="Chen E.-F."/>
            <person name="Sun J.-M."/>
        </authorList>
    </citation>
    <scope>NUCLEOTIDE SEQUENCE</scope>
    <source>
        <strain evidence="4">Adult_tree_wgs_1</strain>
        <tissue evidence="4">Leaves</tissue>
    </source>
</reference>
<sequence length="622" mass="70001">MMAVPHRITVGNSSDEDVEPIHHATGQEVEQAEQTASGAQASTSTSVGPSLDAPDGGEVEAPPQPLRDVDTIPSLPTTLGPMPYTNFYDDGPGGFTNKFWENFEILEDVLVEKVTGDRITLGTDFITLPLFAIIEGGVRNPTYDKYYLTTRQGFDHLMDCLYDTEKWANVLVRVSWNFGWGPVDSLLDFPYRTRHDAAMERPYNIPLLRRFLGSGEVLGRVFLFLFAEFFYVILVFAFFFCLALLLRIHTFTFVLTASRRTRAFTSPGGQEKDGEEGSRPCQCYRQEQDQPPTAGTTQPPPIEQRGLWEAGQRAEKRAKTAEDKVEITGATHASEHDAKPEEPSAIFELDFTCPDAKPITVVDSLLENQHLAMTLLNGLAFPKDVELLQRGKADNMAKLCYYAVEVGQCTSRAYDDIDSLLDLRRSLRGELKAEKAEAQEAADKVQRLIKSVAEAADRLVKRERLLKEVKDLKEEKYRLLGERDQAEEEMVKRLEEAGDSRYNEAGKDYANQLSGLISKAFKEGEVKGVRDTHRRSFLLGYQVGLDYVEFPKDDHRREQPVVPEVELPSHLLSSEQPDPNANNDDAAPFVFCNRGRQLNNILSPSPNEFKLLMGCFRRPFET</sequence>
<evidence type="ECO:0000256" key="3">
    <source>
        <dbReference type="SAM" id="Phobius"/>
    </source>
</evidence>
<feature type="coiled-coil region" evidence="1">
    <location>
        <begin position="417"/>
        <end position="489"/>
    </location>
</feature>
<dbReference type="AlphaFoldDB" id="A0A834LW83"/>
<accession>A0A834LW83</accession>
<keyword evidence="3" id="KW-1133">Transmembrane helix</keyword>
<dbReference type="OrthoDB" id="1751651at2759"/>
<proteinExistence type="predicted"/>
<keyword evidence="5" id="KW-1185">Reference proteome</keyword>
<feature type="transmembrane region" description="Helical" evidence="3">
    <location>
        <begin position="217"/>
        <end position="246"/>
    </location>
</feature>
<name>A0A834LW83_RHOSS</name>
<dbReference type="EMBL" id="WJXA01000001">
    <property type="protein sequence ID" value="KAF7153042.1"/>
    <property type="molecule type" value="Genomic_DNA"/>
</dbReference>
<keyword evidence="3" id="KW-0812">Transmembrane</keyword>
<feature type="region of interest" description="Disordered" evidence="2">
    <location>
        <begin position="1"/>
        <end position="70"/>
    </location>
</feature>
<dbReference type="Proteomes" id="UP000626092">
    <property type="component" value="Unassembled WGS sequence"/>
</dbReference>
<evidence type="ECO:0000313" key="5">
    <source>
        <dbReference type="Proteomes" id="UP000626092"/>
    </source>
</evidence>
<organism evidence="4 5">
    <name type="scientific">Rhododendron simsii</name>
    <name type="common">Sims's rhododendron</name>
    <dbReference type="NCBI Taxonomy" id="118357"/>
    <lineage>
        <taxon>Eukaryota</taxon>
        <taxon>Viridiplantae</taxon>
        <taxon>Streptophyta</taxon>
        <taxon>Embryophyta</taxon>
        <taxon>Tracheophyta</taxon>
        <taxon>Spermatophyta</taxon>
        <taxon>Magnoliopsida</taxon>
        <taxon>eudicotyledons</taxon>
        <taxon>Gunneridae</taxon>
        <taxon>Pentapetalae</taxon>
        <taxon>asterids</taxon>
        <taxon>Ericales</taxon>
        <taxon>Ericaceae</taxon>
        <taxon>Ericoideae</taxon>
        <taxon>Rhodoreae</taxon>
        <taxon>Rhododendron</taxon>
    </lineage>
</organism>
<evidence type="ECO:0000256" key="1">
    <source>
        <dbReference type="SAM" id="Coils"/>
    </source>
</evidence>
<feature type="compositionally biased region" description="Basic and acidic residues" evidence="2">
    <location>
        <begin position="312"/>
        <end position="326"/>
    </location>
</feature>
<keyword evidence="3" id="KW-0472">Membrane</keyword>
<evidence type="ECO:0000256" key="2">
    <source>
        <dbReference type="SAM" id="MobiDB-lite"/>
    </source>
</evidence>
<evidence type="ECO:0000313" key="4">
    <source>
        <dbReference type="EMBL" id="KAF7153042.1"/>
    </source>
</evidence>